<dbReference type="RefSeq" id="XP_007871516.1">
    <property type="nucleotide sequence ID" value="XM_007873325.1"/>
</dbReference>
<dbReference type="OrthoDB" id="2505969at2759"/>
<evidence type="ECO:0008006" key="3">
    <source>
        <dbReference type="Google" id="ProtNLM"/>
    </source>
</evidence>
<dbReference type="KEGG" id="gtr:GLOTRDRAFT_21641"/>
<gene>
    <name evidence="1" type="ORF">GLOTRDRAFT_21641</name>
</gene>
<dbReference type="OMA" id="HENTNAM"/>
<dbReference type="Proteomes" id="UP000030669">
    <property type="component" value="Unassembled WGS sequence"/>
</dbReference>
<dbReference type="eggNOG" id="ENOG502SKEZ">
    <property type="taxonomic scope" value="Eukaryota"/>
</dbReference>
<dbReference type="GeneID" id="19305049"/>
<feature type="non-terminal residue" evidence="1">
    <location>
        <position position="694"/>
    </location>
</feature>
<dbReference type="Pfam" id="PF18758">
    <property type="entry name" value="KDZ"/>
    <property type="match status" value="1"/>
</dbReference>
<evidence type="ECO:0000313" key="1">
    <source>
        <dbReference type="EMBL" id="EPQ50029.1"/>
    </source>
</evidence>
<name>S7RCC4_GLOTA</name>
<dbReference type="PANTHER" id="PTHR33096:SF1">
    <property type="entry name" value="CXC1-LIKE CYSTEINE CLUSTER ASSOCIATED WITH KDZ TRANSPOSASES DOMAIN-CONTAINING PROTEIN"/>
    <property type="match status" value="1"/>
</dbReference>
<proteinExistence type="predicted"/>
<dbReference type="InterPro" id="IPR040521">
    <property type="entry name" value="KDZ"/>
</dbReference>
<protein>
    <recommendedName>
        <fullName evidence="3">CxC1-like cysteine cluster associated with KDZ transposases domain-containing protein</fullName>
    </recommendedName>
</protein>
<feature type="non-terminal residue" evidence="1">
    <location>
        <position position="1"/>
    </location>
</feature>
<evidence type="ECO:0000313" key="2">
    <source>
        <dbReference type="Proteomes" id="UP000030669"/>
    </source>
</evidence>
<dbReference type="AlphaFoldDB" id="S7RCC4"/>
<reference evidence="1 2" key="1">
    <citation type="journal article" date="2012" name="Science">
        <title>The Paleozoic origin of enzymatic lignin decomposition reconstructed from 31 fungal genomes.</title>
        <authorList>
            <person name="Floudas D."/>
            <person name="Binder M."/>
            <person name="Riley R."/>
            <person name="Barry K."/>
            <person name="Blanchette R.A."/>
            <person name="Henrissat B."/>
            <person name="Martinez A.T."/>
            <person name="Otillar R."/>
            <person name="Spatafora J.W."/>
            <person name="Yadav J.S."/>
            <person name="Aerts A."/>
            <person name="Benoit I."/>
            <person name="Boyd A."/>
            <person name="Carlson A."/>
            <person name="Copeland A."/>
            <person name="Coutinho P.M."/>
            <person name="de Vries R.P."/>
            <person name="Ferreira P."/>
            <person name="Findley K."/>
            <person name="Foster B."/>
            <person name="Gaskell J."/>
            <person name="Glotzer D."/>
            <person name="Gorecki P."/>
            <person name="Heitman J."/>
            <person name="Hesse C."/>
            <person name="Hori C."/>
            <person name="Igarashi K."/>
            <person name="Jurgens J.A."/>
            <person name="Kallen N."/>
            <person name="Kersten P."/>
            <person name="Kohler A."/>
            <person name="Kuees U."/>
            <person name="Kumar T.K.A."/>
            <person name="Kuo A."/>
            <person name="LaButti K."/>
            <person name="Larrondo L.F."/>
            <person name="Lindquist E."/>
            <person name="Ling A."/>
            <person name="Lombard V."/>
            <person name="Lucas S."/>
            <person name="Lundell T."/>
            <person name="Martin R."/>
            <person name="McLaughlin D.J."/>
            <person name="Morgenstern I."/>
            <person name="Morin E."/>
            <person name="Murat C."/>
            <person name="Nagy L.G."/>
            <person name="Nolan M."/>
            <person name="Ohm R.A."/>
            <person name="Patyshakuliyeva A."/>
            <person name="Rokas A."/>
            <person name="Ruiz-Duenas F.J."/>
            <person name="Sabat G."/>
            <person name="Salamov A."/>
            <person name="Samejima M."/>
            <person name="Schmutz J."/>
            <person name="Slot J.C."/>
            <person name="St John F."/>
            <person name="Stenlid J."/>
            <person name="Sun H."/>
            <person name="Sun S."/>
            <person name="Syed K."/>
            <person name="Tsang A."/>
            <person name="Wiebenga A."/>
            <person name="Young D."/>
            <person name="Pisabarro A."/>
            <person name="Eastwood D.C."/>
            <person name="Martin F."/>
            <person name="Cullen D."/>
            <person name="Grigoriev I.V."/>
            <person name="Hibbett D.S."/>
        </authorList>
    </citation>
    <scope>NUCLEOTIDE SEQUENCE [LARGE SCALE GENOMIC DNA]</scope>
    <source>
        <strain evidence="1 2">ATCC 11539</strain>
    </source>
</reference>
<sequence>AALVRQGFIGCSPLHPSVAISIRSLAVYRQSHRVCPRLSIQAEVRKLCHLHNVPYHRYLADQYSIAYDVYLEVLHRVHNRLEHALGHDEPDWRLKNACPACFYKLEDETPLKFSFLCQMDGNNSLKRTDANVIRKYPERLDSRGPRTDYWLSPEEVDKFKDEVKAKSGAEDDEDYDDDWEDLPETDPVSTCIDRWRNAGPEQRKKMFALFDESGIFLAACRHGTVLLICDMIRSGELAKYPLATVNKILDVHGSDIACGFDIGCAFEKTLAKSSLSPKVKDLRLRMVVGSFHGHAHNRGCQLGWHPLYVPGIGRADLEGCERVFSSSNALAPGTRHASKFHRHQAVEEHFAFWDADKYANLSTLLANHYREALKIVGERMEELSALKAGLGIDDDSEFEGFLRQERLYLSNLKKEPPEEALRFEYLEALDNAAKLRCANLLCLYTGFCLFASSMSLNEARGQLNRLQSIPAGDDMRAKLLDTIKTLERQLGIEQRWEESSSQYITAKAKVAERNYRKALDALERLVVQRLFELTKLNMSGTGASTALQRRSDTIKRALQHYNMQAAQLNPPRPTLTWKQIVDYTFIAEFDLLHLSREDIRDYRWAQPAVREATVKYLELQRAQEEIARLNVEIRRLRTAIHDEQSHVAETLGRLTRDDLPLATELMKRWHLRLAVNKIHSQRLDRVEAWSGFSG</sequence>
<dbReference type="EMBL" id="KB469397">
    <property type="protein sequence ID" value="EPQ50029.1"/>
    <property type="molecule type" value="Genomic_DNA"/>
</dbReference>
<keyword evidence="2" id="KW-1185">Reference proteome</keyword>
<accession>S7RCC4</accession>
<dbReference type="HOGENOM" id="CLU_013084_2_1_1"/>
<dbReference type="PANTHER" id="PTHR33096">
    <property type="entry name" value="CXC2 DOMAIN-CONTAINING PROTEIN"/>
    <property type="match status" value="1"/>
</dbReference>
<organism evidence="1 2">
    <name type="scientific">Gloeophyllum trabeum (strain ATCC 11539 / FP-39264 / Madison 617)</name>
    <name type="common">Brown rot fungus</name>
    <dbReference type="NCBI Taxonomy" id="670483"/>
    <lineage>
        <taxon>Eukaryota</taxon>
        <taxon>Fungi</taxon>
        <taxon>Dikarya</taxon>
        <taxon>Basidiomycota</taxon>
        <taxon>Agaricomycotina</taxon>
        <taxon>Agaricomycetes</taxon>
        <taxon>Gloeophyllales</taxon>
        <taxon>Gloeophyllaceae</taxon>
        <taxon>Gloeophyllum</taxon>
    </lineage>
</organism>